<keyword evidence="5" id="KW-0677">Repeat</keyword>
<reference evidence="8 9" key="1">
    <citation type="submission" date="2018-08" db="EMBL/GenBank/DDBJ databases">
        <title>Recombination of ecologically and evolutionarily significant loci maintains genetic cohesion in the Pseudomonas syringae species complex.</title>
        <authorList>
            <person name="Dillon M."/>
            <person name="Thakur S."/>
            <person name="Almeida R.N.D."/>
            <person name="Weir B.S."/>
            <person name="Guttman D.S."/>
        </authorList>
    </citation>
    <scope>NUCLEOTIDE SEQUENCE [LARGE SCALE GENOMIC DNA]</scope>
    <source>
        <strain evidence="8 9">ICMP 19074</strain>
    </source>
</reference>
<dbReference type="InterPro" id="IPR020019">
    <property type="entry name" value="AcTrfase_PglD-like"/>
</dbReference>
<dbReference type="GO" id="GO:0016020">
    <property type="term" value="C:membrane"/>
    <property type="evidence" value="ECO:0007669"/>
    <property type="project" value="GOC"/>
</dbReference>
<proteinExistence type="inferred from homology"/>
<comment type="caution">
    <text evidence="8">The sequence shown here is derived from an EMBL/GenBank/DDBJ whole genome shotgun (WGS) entry which is preliminary data.</text>
</comment>
<dbReference type="Pfam" id="PF17836">
    <property type="entry name" value="PglD_N"/>
    <property type="match status" value="1"/>
</dbReference>
<evidence type="ECO:0000256" key="3">
    <source>
        <dbReference type="ARBA" id="ARBA00022556"/>
    </source>
</evidence>
<comment type="similarity">
    <text evidence="1">Belongs to the transferase hexapeptide repeat family.</text>
</comment>
<dbReference type="InterPro" id="IPR018357">
    <property type="entry name" value="Hexapep_transf_CS"/>
</dbReference>
<accession>A0A3M4K759</accession>
<evidence type="ECO:0000256" key="7">
    <source>
        <dbReference type="ARBA" id="ARBA00023315"/>
    </source>
</evidence>
<dbReference type="InterPro" id="IPR011004">
    <property type="entry name" value="Trimer_LpxA-like_sf"/>
</dbReference>
<protein>
    <submittedName>
        <fullName evidence="8">Transferase, hexapeptide repeat protein</fullName>
    </submittedName>
</protein>
<keyword evidence="3" id="KW-0441">Lipid A biosynthesis</keyword>
<gene>
    <name evidence="8" type="ORF">ALQ07_03204</name>
</gene>
<keyword evidence="6" id="KW-0443">Lipid metabolism</keyword>
<dbReference type="Gene3D" id="2.160.10.10">
    <property type="entry name" value="Hexapeptide repeat proteins"/>
    <property type="match status" value="1"/>
</dbReference>
<dbReference type="NCBIfam" id="TIGR03570">
    <property type="entry name" value="NeuD_NnaD"/>
    <property type="match status" value="1"/>
</dbReference>
<keyword evidence="7" id="KW-0012">Acyltransferase</keyword>
<dbReference type="EMBL" id="RBRB01000393">
    <property type="protein sequence ID" value="RMQ25025.1"/>
    <property type="molecule type" value="Genomic_DNA"/>
</dbReference>
<dbReference type="GO" id="GO:0016746">
    <property type="term" value="F:acyltransferase activity"/>
    <property type="evidence" value="ECO:0007669"/>
    <property type="project" value="UniProtKB-KW"/>
</dbReference>
<dbReference type="Proteomes" id="UP000273140">
    <property type="component" value="Unassembled WGS sequence"/>
</dbReference>
<dbReference type="PROSITE" id="PS00101">
    <property type="entry name" value="HEXAPEP_TRANSFERASES"/>
    <property type="match status" value="1"/>
</dbReference>
<dbReference type="InterPro" id="IPR041561">
    <property type="entry name" value="PglD_N"/>
</dbReference>
<evidence type="ECO:0000256" key="6">
    <source>
        <dbReference type="ARBA" id="ARBA00023098"/>
    </source>
</evidence>
<evidence type="ECO:0000313" key="9">
    <source>
        <dbReference type="Proteomes" id="UP000273140"/>
    </source>
</evidence>
<keyword evidence="2" id="KW-0444">Lipid biosynthesis</keyword>
<sequence>MNTKKLIIVGAGSFGREVHQWLEDWIAFHPDWSIAGFIDDTKTHLGNLLNYSPVLGSIAEYAPAADEYLVCAIATPEHKKAVVTKLLGRGAQFFTLVHPTAIVGKNVIIGEGSVICPHAILSVDLEIGAFATINSASTVAHDVKMGKFVTLSLQCDVTGGVILGDEVFLGSRASVLPHIHVGHKACIGAGSVVNRSVAAGLTVVGVPARKIEYADGLKHVT</sequence>
<dbReference type="AlphaFoldDB" id="A0A3M4K759"/>
<dbReference type="InterPro" id="IPR001451">
    <property type="entry name" value="Hexapep"/>
</dbReference>
<evidence type="ECO:0000256" key="1">
    <source>
        <dbReference type="ARBA" id="ARBA00007274"/>
    </source>
</evidence>
<dbReference type="CDD" id="cd03360">
    <property type="entry name" value="LbH_AT_putative"/>
    <property type="match status" value="1"/>
</dbReference>
<dbReference type="InterPro" id="IPR050179">
    <property type="entry name" value="Trans_hexapeptide_repeat"/>
</dbReference>
<dbReference type="GO" id="GO:0009245">
    <property type="term" value="P:lipid A biosynthetic process"/>
    <property type="evidence" value="ECO:0007669"/>
    <property type="project" value="UniProtKB-KW"/>
</dbReference>
<dbReference type="RefSeq" id="WP_017702343.1">
    <property type="nucleotide sequence ID" value="NZ_MTYT01000005.1"/>
</dbReference>
<evidence type="ECO:0000313" key="8">
    <source>
        <dbReference type="EMBL" id="RMQ25025.1"/>
    </source>
</evidence>
<keyword evidence="4 8" id="KW-0808">Transferase</keyword>
<evidence type="ECO:0000256" key="2">
    <source>
        <dbReference type="ARBA" id="ARBA00022516"/>
    </source>
</evidence>
<dbReference type="Pfam" id="PF00132">
    <property type="entry name" value="Hexapep"/>
    <property type="match status" value="1"/>
</dbReference>
<dbReference type="Gene3D" id="3.40.50.20">
    <property type="match status" value="1"/>
</dbReference>
<evidence type="ECO:0000256" key="5">
    <source>
        <dbReference type="ARBA" id="ARBA00022737"/>
    </source>
</evidence>
<dbReference type="SUPFAM" id="SSF51161">
    <property type="entry name" value="Trimeric LpxA-like enzymes"/>
    <property type="match status" value="1"/>
</dbReference>
<evidence type="ECO:0000256" key="4">
    <source>
        <dbReference type="ARBA" id="ARBA00022679"/>
    </source>
</evidence>
<name>A0A3M4K759_PSESF</name>
<dbReference type="PANTHER" id="PTHR43300">
    <property type="entry name" value="ACETYLTRANSFERASE"/>
    <property type="match status" value="1"/>
</dbReference>
<organism evidence="8 9">
    <name type="scientific">Pseudomonas syringae pv. actinidiae</name>
    <dbReference type="NCBI Taxonomy" id="103796"/>
    <lineage>
        <taxon>Bacteria</taxon>
        <taxon>Pseudomonadati</taxon>
        <taxon>Pseudomonadota</taxon>
        <taxon>Gammaproteobacteria</taxon>
        <taxon>Pseudomonadales</taxon>
        <taxon>Pseudomonadaceae</taxon>
        <taxon>Pseudomonas</taxon>
        <taxon>Pseudomonas syringae</taxon>
    </lineage>
</organism>
<dbReference type="PANTHER" id="PTHR43300:SF7">
    <property type="entry name" value="UDP-N-ACETYLBACILLOSAMINE N-ACETYLTRANSFERASE"/>
    <property type="match status" value="1"/>
</dbReference>